<dbReference type="InterPro" id="IPR009061">
    <property type="entry name" value="DNA-bd_dom_put_sf"/>
</dbReference>
<organism evidence="3 4">
    <name type="scientific">Actinoplanes italicus</name>
    <dbReference type="NCBI Taxonomy" id="113567"/>
    <lineage>
        <taxon>Bacteria</taxon>
        <taxon>Bacillati</taxon>
        <taxon>Actinomycetota</taxon>
        <taxon>Actinomycetes</taxon>
        <taxon>Micromonosporales</taxon>
        <taxon>Micromonosporaceae</taxon>
        <taxon>Actinoplanes</taxon>
    </lineage>
</organism>
<dbReference type="Proteomes" id="UP000239415">
    <property type="component" value="Unassembled WGS sequence"/>
</dbReference>
<proteinExistence type="predicted"/>
<evidence type="ECO:0000313" key="4">
    <source>
        <dbReference type="Proteomes" id="UP000239415"/>
    </source>
</evidence>
<dbReference type="SUPFAM" id="SSF46955">
    <property type="entry name" value="Putative DNA-binding domain"/>
    <property type="match status" value="1"/>
</dbReference>
<evidence type="ECO:0000256" key="1">
    <source>
        <dbReference type="ARBA" id="ARBA00023125"/>
    </source>
</evidence>
<dbReference type="Gene3D" id="1.10.1660.10">
    <property type="match status" value="1"/>
</dbReference>
<evidence type="ECO:0000313" key="3">
    <source>
        <dbReference type="EMBL" id="PRX05986.1"/>
    </source>
</evidence>
<reference evidence="3 4" key="1">
    <citation type="submission" date="2018-03" db="EMBL/GenBank/DDBJ databases">
        <title>Genomic Encyclopedia of Archaeal and Bacterial Type Strains, Phase II (KMG-II): from individual species to whole genera.</title>
        <authorList>
            <person name="Goeker M."/>
        </authorList>
    </citation>
    <scope>NUCLEOTIDE SEQUENCE [LARGE SCALE GENOMIC DNA]</scope>
    <source>
        <strain evidence="3 4">DSM 43146</strain>
    </source>
</reference>
<dbReference type="AlphaFoldDB" id="A0A2T0JEF2"/>
<dbReference type="PANTHER" id="PTHR30204">
    <property type="entry name" value="REDOX-CYCLING DRUG-SENSING TRANSCRIPTIONAL ACTIVATOR SOXR"/>
    <property type="match status" value="1"/>
</dbReference>
<dbReference type="EMBL" id="PVMZ01000044">
    <property type="protein sequence ID" value="PRX05986.1"/>
    <property type="molecule type" value="Genomic_DNA"/>
</dbReference>
<dbReference type="RefSeq" id="WP_106331076.1">
    <property type="nucleotide sequence ID" value="NZ_BOMO01000187.1"/>
</dbReference>
<gene>
    <name evidence="3" type="ORF">CLV67_14410</name>
</gene>
<feature type="domain" description="HTH merR-type" evidence="2">
    <location>
        <begin position="1"/>
        <end position="71"/>
    </location>
</feature>
<accession>A0A2T0JEF2</accession>
<dbReference type="PANTHER" id="PTHR30204:SF93">
    <property type="entry name" value="HTH MERR-TYPE DOMAIN-CONTAINING PROTEIN"/>
    <property type="match status" value="1"/>
</dbReference>
<keyword evidence="4" id="KW-1185">Reference proteome</keyword>
<keyword evidence="1 3" id="KW-0238">DNA-binding</keyword>
<dbReference type="PROSITE" id="PS50937">
    <property type="entry name" value="HTH_MERR_2"/>
    <property type="match status" value="1"/>
</dbReference>
<comment type="caution">
    <text evidence="3">The sequence shown here is derived from an EMBL/GenBank/DDBJ whole genome shotgun (WGS) entry which is preliminary data.</text>
</comment>
<dbReference type="Pfam" id="PF00376">
    <property type="entry name" value="MerR"/>
    <property type="match status" value="1"/>
</dbReference>
<dbReference type="GO" id="GO:0003700">
    <property type="term" value="F:DNA-binding transcription factor activity"/>
    <property type="evidence" value="ECO:0007669"/>
    <property type="project" value="InterPro"/>
</dbReference>
<protein>
    <submittedName>
        <fullName evidence="3">DNA-binding transcriptional MerR regulator</fullName>
    </submittedName>
</protein>
<dbReference type="InterPro" id="IPR000551">
    <property type="entry name" value="MerR-type_HTH_dom"/>
</dbReference>
<dbReference type="GO" id="GO:0003677">
    <property type="term" value="F:DNA binding"/>
    <property type="evidence" value="ECO:0007669"/>
    <property type="project" value="UniProtKB-KW"/>
</dbReference>
<evidence type="ECO:0000259" key="2">
    <source>
        <dbReference type="PROSITE" id="PS50937"/>
    </source>
</evidence>
<name>A0A2T0JEF2_9ACTN</name>
<dbReference type="CDD" id="cd00592">
    <property type="entry name" value="HTH_MerR-like"/>
    <property type="match status" value="1"/>
</dbReference>
<dbReference type="SMART" id="SM00422">
    <property type="entry name" value="HTH_MERR"/>
    <property type="match status" value="1"/>
</dbReference>
<sequence length="243" mass="26837">MSWSTREIAELSGITVKTVRYYHEIGLLEEPDRKSNGYKQYEVRHLVRLLQIKRLTGLGVGLTQIAAMGTDLDGQASVFRVIDTELEATIERLQGIRRELAVLSQPGAVPDVPPGFNGVAEQLRDNDRALLMIYSQLFSDESMETVRQTLEAHPNDALDEAFRDLPEDADEVTRQALAEQLAPLMNPATAANPVTLEPQTEAARATAGQALQALYNSAQLDVLRRAHQITRLPVPEAPSGESR</sequence>
<dbReference type="OrthoDB" id="4569196at2"/>
<dbReference type="InterPro" id="IPR047057">
    <property type="entry name" value="MerR_fam"/>
</dbReference>